<sequence length="1252" mass="147996">MEDEILQYQINNGDIQKIRAKNHKSETISNFFSDLIPDIDDKSIFLISRPNNKSQIVLNPRTQISKFLNENSGDLILIYTPQTFIFQDKKQIFHFSKDIKISDLKQKLKAGFKIDKDQNIKIFVKEHDDLNHFFNSEKRSFYKYIKPNLTYIITINQSNEISNDDYNYTNSAESTGITSNTQKPPKTNNENNTNNSDKKKPLIPNSPKKSRTLPLKKQPSEKVSIFSQTVNNDKKKEYSVDYQINNGQTRKISFPEKRGKTIFDIFSRIFPDLNEKQLLFVMVCEDQTLILLSPQSLIRDIIDNNSLLKIFTPFNFSYNQEDIQFSFKFSVTISELKQNLKDAFKIDKDKNIVLSVRDHDELNEQFNTDRHHFIKYVQPNLFFDITVDEFRFILINEIEGRNDRIEKVVDSFMTARRLIKEFVIENQLQITSGYILRLRFDENRYVLPSTVLANFKGESLELHLVKQSINNIVINGRTYKYAFDDIFSEENHPTVENCKTVILQNYFFNNKYVNPDDLFFFTENRMIADPDSTMHCHHRRTLEVLIGYIFENRKNSIFYYPLEATVEEAKKDNEWSNVQNMSNGTEIIETEKLFDSCYNEPIFVLKTIKLYLDVNGYSCSQLFLENVTFKEVKELIVKDSILFQKLNENRQQKDYSTDVLLFFKSREIKDNSVVCSHLTSKETKIRAILRPLYNVTFELSIGTKFNESFQHGTKISEICHFLFEKYKTPYIITANSIPLKNERCVQDYIDQQPFLLRITNPSYFFILNGQRTAIQLRNSITSIEAKIHVMIVLLKKITNKRLFSFRVDGKKMSDYDILPSYKDIEIDLTPLKMTFIFNLPDLNKIYFQLKKENNNEEEEINDGDDKIIKINFSSTFSDVKKKISDILKNKKFELKFFYGKKELNDDLHFSEVHQENKMNMIKVVMCKKKITFISNEDESITEEHMVYLDEEVAKYKQKFLNEKVSNIKRIMLMTDDGDEIHDGETFYDYLKEDHFFYEIDDDKRFKKFEEEWNQFNNIFYLEMTIKDVRKEIEAKLELDNIRLIMDNKCLLNEVHLYEIDGLVTIEQNDKFVDNFLFRFEDCKYFKSIIPKLERKFTFAYDSTVDDARVVLEDILRKSTFTLVYDNHIIKDDEERLFTMGNCIFVRNDVLDDLGAIKPLLLITNINGQIVTEINLNLTVSQLISYLVQEDIIGVEVRKRNAKVIYRGKIINRVEKIVDFLNENDQSKKDPNSLSYNQSPIYIYFQKKVKVED</sequence>
<dbReference type="SUPFAM" id="SSF54236">
    <property type="entry name" value="Ubiquitin-like"/>
    <property type="match status" value="1"/>
</dbReference>
<gene>
    <name evidence="3" type="ORF">M9Y10_038633</name>
</gene>
<evidence type="ECO:0000256" key="1">
    <source>
        <dbReference type="SAM" id="Coils"/>
    </source>
</evidence>
<name>A0ABR2K9S1_9EUKA</name>
<accession>A0ABR2K9S1</accession>
<feature type="compositionally biased region" description="Low complexity" evidence="2">
    <location>
        <begin position="180"/>
        <end position="195"/>
    </location>
</feature>
<evidence type="ECO:0000256" key="2">
    <source>
        <dbReference type="SAM" id="MobiDB-lite"/>
    </source>
</evidence>
<keyword evidence="1" id="KW-0175">Coiled coil</keyword>
<evidence type="ECO:0000313" key="4">
    <source>
        <dbReference type="Proteomes" id="UP001470230"/>
    </source>
</evidence>
<protein>
    <recommendedName>
        <fullName evidence="5">Ubiquitin-like domain-containing protein</fullName>
    </recommendedName>
</protein>
<keyword evidence="4" id="KW-1185">Reference proteome</keyword>
<comment type="caution">
    <text evidence="3">The sequence shown here is derived from an EMBL/GenBank/DDBJ whole genome shotgun (WGS) entry which is preliminary data.</text>
</comment>
<feature type="coiled-coil region" evidence="1">
    <location>
        <begin position="839"/>
        <end position="866"/>
    </location>
</feature>
<evidence type="ECO:0008006" key="5">
    <source>
        <dbReference type="Google" id="ProtNLM"/>
    </source>
</evidence>
<dbReference type="Proteomes" id="UP001470230">
    <property type="component" value="Unassembled WGS sequence"/>
</dbReference>
<evidence type="ECO:0000313" key="3">
    <source>
        <dbReference type="EMBL" id="KAK8887583.1"/>
    </source>
</evidence>
<organism evidence="3 4">
    <name type="scientific">Tritrichomonas musculus</name>
    <dbReference type="NCBI Taxonomy" id="1915356"/>
    <lineage>
        <taxon>Eukaryota</taxon>
        <taxon>Metamonada</taxon>
        <taxon>Parabasalia</taxon>
        <taxon>Tritrichomonadida</taxon>
        <taxon>Tritrichomonadidae</taxon>
        <taxon>Tritrichomonas</taxon>
    </lineage>
</organism>
<feature type="region of interest" description="Disordered" evidence="2">
    <location>
        <begin position="172"/>
        <end position="220"/>
    </location>
</feature>
<dbReference type="InterPro" id="IPR029071">
    <property type="entry name" value="Ubiquitin-like_domsf"/>
</dbReference>
<dbReference type="EMBL" id="JAPFFF010000006">
    <property type="protein sequence ID" value="KAK8887583.1"/>
    <property type="molecule type" value="Genomic_DNA"/>
</dbReference>
<reference evidence="3 4" key="1">
    <citation type="submission" date="2024-04" db="EMBL/GenBank/DDBJ databases">
        <title>Tritrichomonas musculus Genome.</title>
        <authorList>
            <person name="Alves-Ferreira E."/>
            <person name="Grigg M."/>
            <person name="Lorenzi H."/>
            <person name="Galac M."/>
        </authorList>
    </citation>
    <scope>NUCLEOTIDE SEQUENCE [LARGE SCALE GENOMIC DNA]</scope>
    <source>
        <strain evidence="3 4">EAF2021</strain>
    </source>
</reference>
<proteinExistence type="predicted"/>